<proteinExistence type="predicted"/>
<evidence type="ECO:0000313" key="1">
    <source>
        <dbReference type="EMBL" id="SFV71246.1"/>
    </source>
</evidence>
<reference evidence="1" key="1">
    <citation type="submission" date="2016-10" db="EMBL/GenBank/DDBJ databases">
        <authorList>
            <person name="de Groot N.N."/>
        </authorList>
    </citation>
    <scope>NUCLEOTIDE SEQUENCE</scope>
</reference>
<organism evidence="1">
    <name type="scientific">hydrothermal vent metagenome</name>
    <dbReference type="NCBI Taxonomy" id="652676"/>
    <lineage>
        <taxon>unclassified sequences</taxon>
        <taxon>metagenomes</taxon>
        <taxon>ecological metagenomes</taxon>
    </lineage>
</organism>
<dbReference type="AlphaFoldDB" id="A0A1W1CZE9"/>
<name>A0A1W1CZE9_9ZZZZ</name>
<sequence length="263" mass="30751">MTNEDEKYLFPWGFHLGDLVQGRERMPLYTHSKDGGFCLLYDKVSEKKADTLLESLALQLLSTMPHESLKVEMFDTGKKKFYNLSPLQYVQLYEVAHDKPLMDTLFSKIEDIIISRHSELLCCNRKTINEHNQKSRQKQGYHLILLNLEKFASLDYESRRINNFLESATDAGVYVIPFGNISLLDSEDKTIQSFLKRFKNLKVRNKTFEITEEIFEFTELLEERVFQPLDLDKPSLLQKTLTNANLEKLMDPEEIKLEVDTKV</sequence>
<gene>
    <name evidence="1" type="ORF">MNB_SV-13-475</name>
</gene>
<dbReference type="EMBL" id="FPHM01000218">
    <property type="protein sequence ID" value="SFV71246.1"/>
    <property type="molecule type" value="Genomic_DNA"/>
</dbReference>
<protein>
    <submittedName>
        <fullName evidence="1">Uncharacterized protein</fullName>
    </submittedName>
</protein>
<accession>A0A1W1CZE9</accession>